<organism evidence="3 4">
    <name type="scientific">Marinigracilibium pacificum</name>
    <dbReference type="NCBI Taxonomy" id="2729599"/>
    <lineage>
        <taxon>Bacteria</taxon>
        <taxon>Pseudomonadati</taxon>
        <taxon>Bacteroidota</taxon>
        <taxon>Cytophagia</taxon>
        <taxon>Cytophagales</taxon>
        <taxon>Flammeovirgaceae</taxon>
        <taxon>Marinigracilibium</taxon>
    </lineage>
</organism>
<accession>A0A848IWV3</accession>
<dbReference type="RefSeq" id="WP_169678265.1">
    <property type="nucleotide sequence ID" value="NZ_JABBNU010000002.1"/>
</dbReference>
<dbReference type="InterPro" id="IPR001611">
    <property type="entry name" value="Leu-rich_rpt"/>
</dbReference>
<dbReference type="SUPFAM" id="SSF52058">
    <property type="entry name" value="L domain-like"/>
    <property type="match status" value="1"/>
</dbReference>
<evidence type="ECO:0000313" key="4">
    <source>
        <dbReference type="Proteomes" id="UP000559010"/>
    </source>
</evidence>
<dbReference type="PANTHER" id="PTHR48051:SF1">
    <property type="entry name" value="RAS SUPPRESSOR PROTEIN 1"/>
    <property type="match status" value="1"/>
</dbReference>
<evidence type="ECO:0000256" key="1">
    <source>
        <dbReference type="ARBA" id="ARBA00022614"/>
    </source>
</evidence>
<dbReference type="EMBL" id="JABBNU010000002">
    <property type="protein sequence ID" value="NMM47648.1"/>
    <property type="molecule type" value="Genomic_DNA"/>
</dbReference>
<dbReference type="AlphaFoldDB" id="A0A848IWV3"/>
<reference evidence="3 4" key="1">
    <citation type="submission" date="2020-04" db="EMBL/GenBank/DDBJ databases">
        <title>Flammeovirgaceae bacterium KN852 isolated from deep sea.</title>
        <authorList>
            <person name="Zhang D.-C."/>
        </authorList>
    </citation>
    <scope>NUCLEOTIDE SEQUENCE [LARGE SCALE GENOMIC DNA]</scope>
    <source>
        <strain evidence="3 4">KN852</strain>
    </source>
</reference>
<dbReference type="GO" id="GO:0005737">
    <property type="term" value="C:cytoplasm"/>
    <property type="evidence" value="ECO:0007669"/>
    <property type="project" value="TreeGrafter"/>
</dbReference>
<keyword evidence="2" id="KW-0677">Repeat</keyword>
<dbReference type="SMART" id="SM00369">
    <property type="entry name" value="LRR_TYP"/>
    <property type="match status" value="3"/>
</dbReference>
<gene>
    <name evidence="3" type="ORF">HH304_04495</name>
</gene>
<dbReference type="Proteomes" id="UP000559010">
    <property type="component" value="Unassembled WGS sequence"/>
</dbReference>
<dbReference type="InterPro" id="IPR050216">
    <property type="entry name" value="LRR_domain-containing"/>
</dbReference>
<dbReference type="PANTHER" id="PTHR48051">
    <property type="match status" value="1"/>
</dbReference>
<dbReference type="InterPro" id="IPR003591">
    <property type="entry name" value="Leu-rich_rpt_typical-subtyp"/>
</dbReference>
<dbReference type="Gene3D" id="3.80.10.10">
    <property type="entry name" value="Ribonuclease Inhibitor"/>
    <property type="match status" value="1"/>
</dbReference>
<keyword evidence="1" id="KW-0433">Leucine-rich repeat</keyword>
<proteinExistence type="predicted"/>
<dbReference type="PROSITE" id="PS51450">
    <property type="entry name" value="LRR"/>
    <property type="match status" value="2"/>
</dbReference>
<dbReference type="InterPro" id="IPR032675">
    <property type="entry name" value="LRR_dom_sf"/>
</dbReference>
<comment type="caution">
    <text evidence="3">The sequence shown here is derived from an EMBL/GenBank/DDBJ whole genome shotgun (WGS) entry which is preliminary data.</text>
</comment>
<keyword evidence="4" id="KW-1185">Reference proteome</keyword>
<evidence type="ECO:0000256" key="2">
    <source>
        <dbReference type="ARBA" id="ARBA00022737"/>
    </source>
</evidence>
<name>A0A848IWV3_9BACT</name>
<sequence>MKKLILILFIPILSCQEASHEFKVYPEINSNGTNVVFVIEKPNKSYNFEFLDCFCYKTDSSVNVVHVNSGSFVGESFILAYYNGTFQSSLESWSDVGYPPIYSFEIERLTLNSSEFNVGDSLFGQIETSGKVYYHDEQSSNTNFTLRGAFQCIVRDSTYGFQEYQDDLQTRWKKERFNNFITLSNSDSSLLIPIVDLNNLNLDSIPEEVQSFKNAYELGLIGNNISYINIDLLSKLNKLRTILLQNNEIDYLPPELRLLSNIEILNLSSNPINDINSIYSLTNLKELDLSLTEIKEISDQISKLRKLEKLDLGVNDQLESISDEIFELPKLKDIHFPETLKSLNLEGTNLNQINTLWCPFDLLKENENGLKKMTSLKLIYVEYHYRSRAEEKAEHSTNRKWIEDRIPYTTIVDIKHIIPKN</sequence>
<protein>
    <submittedName>
        <fullName evidence="3">Leucine-rich repeat domain-containing protein</fullName>
    </submittedName>
</protein>
<evidence type="ECO:0000313" key="3">
    <source>
        <dbReference type="EMBL" id="NMM47648.1"/>
    </source>
</evidence>